<dbReference type="Pfam" id="PF02601">
    <property type="entry name" value="Exonuc_VII_L"/>
    <property type="match status" value="1"/>
</dbReference>
<dbReference type="CDD" id="cd04489">
    <property type="entry name" value="ExoVII_LU_OBF"/>
    <property type="match status" value="1"/>
</dbReference>
<evidence type="ECO:0000259" key="6">
    <source>
        <dbReference type="Pfam" id="PF02601"/>
    </source>
</evidence>
<sequence>MATIAEAVAAQSSSSPSQGGGPRPTVTTPDNPIRVKELNAKLGSWISRLGHIHVEGQVTQINKKPGQRTAYLTLRDPQATASINITTDPGKIPAGLTDGDRVIIFGKPNLWQGRASLSLRAQSIDQVGEGDLLQRIEKFRQVLRAEGATRPELKRLLPLLPRRVGLITGSDSAAQRDVIAMASERWPSVDFHVINTPVQGPATEREVVKALAALDRMPDIDVIIVARGGGSVEDLLPFSGEKIVRAAISCTTPVVSAIGHEPDNPVLDDVADFRAATPTDAAKNVVPDMVAELSEILVKEENIGKAIARNIAAERTELSIKHTHVDSLGVAIVGRERDSLATSRSSLQWIMERNVTAERNSLVRLIQQARYCNPGNRIENEYASLAGIREHLDAVSPRSVMERGFSIVADAKTGSVITAGDQVSGGARLTITFADGSSRDVMVMAAAHAIVGVTTEGSEQQ</sequence>
<dbReference type="PANTHER" id="PTHR30008:SF0">
    <property type="entry name" value="EXODEOXYRIBONUCLEASE 7 LARGE SUBUNIT"/>
    <property type="match status" value="1"/>
</dbReference>
<dbReference type="GO" id="GO:0006308">
    <property type="term" value="P:DNA catabolic process"/>
    <property type="evidence" value="ECO:0007669"/>
    <property type="project" value="InterPro"/>
</dbReference>
<feature type="domain" description="OB-fold nucleic acid binding" evidence="7">
    <location>
        <begin position="34"/>
        <end position="124"/>
    </location>
</feature>
<name>A0A1B3AYB4_9CAUD</name>
<reference evidence="9" key="1">
    <citation type="submission" date="2016-07" db="EMBL/GenBank/DDBJ databases">
        <authorList>
            <person name="Florea S."/>
            <person name="Webb J.S."/>
            <person name="Jaromczyk J."/>
            <person name="Schardl C.L."/>
        </authorList>
    </citation>
    <scope>NUCLEOTIDE SEQUENCE [LARGE SCALE GENOMIC DNA]</scope>
</reference>
<dbReference type="Proteomes" id="UP000202170">
    <property type="component" value="Segment"/>
</dbReference>
<evidence type="ECO:0000256" key="2">
    <source>
        <dbReference type="ARBA" id="ARBA00022722"/>
    </source>
</evidence>
<evidence type="ECO:0000256" key="3">
    <source>
        <dbReference type="ARBA" id="ARBA00022801"/>
    </source>
</evidence>
<evidence type="ECO:0000256" key="4">
    <source>
        <dbReference type="ARBA" id="ARBA00022839"/>
    </source>
</evidence>
<keyword evidence="9" id="KW-1185">Reference proteome</keyword>
<keyword evidence="3" id="KW-0378">Hydrolase</keyword>
<dbReference type="InterPro" id="IPR025824">
    <property type="entry name" value="OB-fold_nuc-bd_dom"/>
</dbReference>
<dbReference type="GO" id="GO:0009318">
    <property type="term" value="C:exodeoxyribonuclease VII complex"/>
    <property type="evidence" value="ECO:0007669"/>
    <property type="project" value="InterPro"/>
</dbReference>
<gene>
    <name evidence="8" type="primary">47</name>
    <name evidence="8" type="ORF">SEA_BANTAM_47</name>
</gene>
<evidence type="ECO:0000256" key="5">
    <source>
        <dbReference type="SAM" id="MobiDB-lite"/>
    </source>
</evidence>
<accession>A0A1B3AYB4</accession>
<evidence type="ECO:0000313" key="9">
    <source>
        <dbReference type="Proteomes" id="UP000202170"/>
    </source>
</evidence>
<keyword evidence="2" id="KW-0540">Nuclease</keyword>
<dbReference type="RefSeq" id="YP_009287516.1">
    <property type="nucleotide sequence ID" value="NC_031074.1"/>
</dbReference>
<evidence type="ECO:0000259" key="7">
    <source>
        <dbReference type="Pfam" id="PF13742"/>
    </source>
</evidence>
<dbReference type="KEGG" id="vg:29080311"/>
<dbReference type="GO" id="GO:0003676">
    <property type="term" value="F:nucleic acid binding"/>
    <property type="evidence" value="ECO:0007669"/>
    <property type="project" value="InterPro"/>
</dbReference>
<dbReference type="EMBL" id="KX557272">
    <property type="protein sequence ID" value="AOE43737.1"/>
    <property type="molecule type" value="Genomic_DNA"/>
</dbReference>
<feature type="domain" description="Exonuclease VII large subunit C-terminal" evidence="6">
    <location>
        <begin position="151"/>
        <end position="437"/>
    </location>
</feature>
<organism evidence="8 9">
    <name type="scientific">Gordonia phage Bantam</name>
    <dbReference type="NCBI Taxonomy" id="1887641"/>
    <lineage>
        <taxon>Viruses</taxon>
        <taxon>Duplodnaviria</taxon>
        <taxon>Heunggongvirae</taxon>
        <taxon>Uroviricota</taxon>
        <taxon>Caudoviricetes</taxon>
        <taxon>Bantamvirus</taxon>
        <taxon>Bantamvirus bantam</taxon>
    </lineage>
</organism>
<dbReference type="InterPro" id="IPR020579">
    <property type="entry name" value="Exonuc_VII_lsu_C"/>
</dbReference>
<keyword evidence="4" id="KW-0269">Exonuclease</keyword>
<proteinExistence type="inferred from homology"/>
<keyword evidence="1" id="KW-0963">Cytoplasm</keyword>
<dbReference type="HAMAP" id="MF_00378">
    <property type="entry name" value="Exonuc_7_L"/>
    <property type="match status" value="1"/>
</dbReference>
<evidence type="ECO:0000256" key="1">
    <source>
        <dbReference type="ARBA" id="ARBA00022490"/>
    </source>
</evidence>
<dbReference type="OrthoDB" id="10482at10239"/>
<dbReference type="PANTHER" id="PTHR30008">
    <property type="entry name" value="EXODEOXYRIBONUCLEASE 7 LARGE SUBUNIT"/>
    <property type="match status" value="1"/>
</dbReference>
<evidence type="ECO:0000313" key="8">
    <source>
        <dbReference type="EMBL" id="AOE43737.1"/>
    </source>
</evidence>
<dbReference type="GeneID" id="29080311"/>
<protein>
    <submittedName>
        <fullName evidence="8">Uncharacterized protein</fullName>
    </submittedName>
</protein>
<feature type="region of interest" description="Disordered" evidence="5">
    <location>
        <begin position="5"/>
        <end position="31"/>
    </location>
</feature>
<dbReference type="GO" id="GO:0008855">
    <property type="term" value="F:exodeoxyribonuclease VII activity"/>
    <property type="evidence" value="ECO:0007669"/>
    <property type="project" value="InterPro"/>
</dbReference>
<dbReference type="InterPro" id="IPR003753">
    <property type="entry name" value="Exonuc_VII_L"/>
</dbReference>
<dbReference type="Pfam" id="PF13742">
    <property type="entry name" value="tRNA_anti_2"/>
    <property type="match status" value="1"/>
</dbReference>
<dbReference type="NCBIfam" id="TIGR00237">
    <property type="entry name" value="xseA"/>
    <property type="match status" value="1"/>
</dbReference>